<reference evidence="8" key="2">
    <citation type="submission" date="2014-06" db="EMBL/GenBank/DDBJ databases">
        <authorList>
            <person name="Aslett M."/>
        </authorList>
    </citation>
    <scope>NUCLEOTIDE SEQUENCE</scope>
</reference>
<keyword evidence="6" id="KW-0472">Membrane</keyword>
<dbReference type="Gene3D" id="3.90.550.10">
    <property type="entry name" value="Spore Coat Polysaccharide Biosynthesis Protein SpsA, Chain A"/>
    <property type="match status" value="1"/>
</dbReference>
<keyword evidence="8" id="KW-0808">Transferase</keyword>
<dbReference type="GO" id="GO:0035269">
    <property type="term" value="P:protein O-linked glycosylation via mannose"/>
    <property type="evidence" value="ECO:0007669"/>
    <property type="project" value="TreeGrafter"/>
</dbReference>
<reference evidence="8 9" key="1">
    <citation type="journal article" date="2013" name="Nature">
        <title>The genomes of four tapeworm species reveal adaptations to parasitism.</title>
        <authorList>
            <person name="Tsai I.J."/>
            <person name="Zarowiecki M."/>
            <person name="Holroyd N."/>
            <person name="Garciarrubio A."/>
            <person name="Sanchez-Flores A."/>
            <person name="Brooks K.L."/>
            <person name="Tracey A."/>
            <person name="Bobes R.J."/>
            <person name="Fragoso G."/>
            <person name="Sciutto E."/>
            <person name="Aslett M."/>
            <person name="Beasley H."/>
            <person name="Bennett H.M."/>
            <person name="Cai J."/>
            <person name="Camicia F."/>
            <person name="Clark R."/>
            <person name="Cucher M."/>
            <person name="De Silva N."/>
            <person name="Day T.A."/>
            <person name="Deplazes P."/>
            <person name="Estrada K."/>
            <person name="Fernandez C."/>
            <person name="Holland P.W."/>
            <person name="Hou J."/>
            <person name="Hu S."/>
            <person name="Huckvale T."/>
            <person name="Hung S.S."/>
            <person name="Kamenetzky L."/>
            <person name="Keane J.A."/>
            <person name="Kiss F."/>
            <person name="Koziol U."/>
            <person name="Lambert O."/>
            <person name="Liu K."/>
            <person name="Luo X."/>
            <person name="Luo Y."/>
            <person name="Macchiaroli N."/>
            <person name="Nichol S."/>
            <person name="Paps J."/>
            <person name="Parkinson J."/>
            <person name="Pouchkina-Stantcheva N."/>
            <person name="Riddiford N."/>
            <person name="Rosenzvit M."/>
            <person name="Salinas G."/>
            <person name="Wasmuth J.D."/>
            <person name="Zamanian M."/>
            <person name="Zheng Y."/>
            <person name="Cai X."/>
            <person name="Soberon X."/>
            <person name="Olson P.D."/>
            <person name="Laclette J.P."/>
            <person name="Brehm K."/>
            <person name="Berriman M."/>
            <person name="Garciarrubio A."/>
            <person name="Bobes R.J."/>
            <person name="Fragoso G."/>
            <person name="Sanchez-Flores A."/>
            <person name="Estrada K."/>
            <person name="Cevallos M.A."/>
            <person name="Morett E."/>
            <person name="Gonzalez V."/>
            <person name="Portillo T."/>
            <person name="Ochoa-Leyva A."/>
            <person name="Jose M.V."/>
            <person name="Sciutto E."/>
            <person name="Landa A."/>
            <person name="Jimenez L."/>
            <person name="Valdes V."/>
            <person name="Carrero J.C."/>
            <person name="Larralde C."/>
            <person name="Morales-Montor J."/>
            <person name="Limon-Lason J."/>
            <person name="Soberon X."/>
            <person name="Laclette J.P."/>
        </authorList>
    </citation>
    <scope>NUCLEOTIDE SEQUENCE [LARGE SCALE GENOMIC DNA]</scope>
</reference>
<keyword evidence="5" id="KW-0333">Golgi apparatus</keyword>
<accession>A0A068WAA7</accession>
<evidence type="ECO:0000313" key="10">
    <source>
        <dbReference type="WBParaSite" id="EgrG_000768900"/>
    </source>
</evidence>
<dbReference type="PANTHER" id="PTHR12270">
    <property type="entry name" value="GLYCOSYLTRANSFERASE-RELATED"/>
    <property type="match status" value="1"/>
</dbReference>
<dbReference type="GO" id="GO:0015020">
    <property type="term" value="F:glucuronosyltransferase activity"/>
    <property type="evidence" value="ECO:0007669"/>
    <property type="project" value="TreeGrafter"/>
</dbReference>
<dbReference type="SUPFAM" id="SSF53448">
    <property type="entry name" value="Nucleotide-diphospho-sugar transferases"/>
    <property type="match status" value="1"/>
</dbReference>
<comment type="subcellular location">
    <subcellularLocation>
        <location evidence="1">Golgi apparatus membrane</location>
        <topology evidence="1">Single-pass type II membrane protein</topology>
    </subcellularLocation>
</comment>
<evidence type="ECO:0000313" key="8">
    <source>
        <dbReference type="EMBL" id="CDS15294.1"/>
    </source>
</evidence>
<dbReference type="Pfam" id="PF01501">
    <property type="entry name" value="Glyco_transf_8"/>
    <property type="match status" value="1"/>
</dbReference>
<evidence type="ECO:0000256" key="2">
    <source>
        <dbReference type="ARBA" id="ARBA00022692"/>
    </source>
</evidence>
<dbReference type="EMBL" id="LK028576">
    <property type="protein sequence ID" value="CDS15294.1"/>
    <property type="molecule type" value="Genomic_DNA"/>
</dbReference>
<reference evidence="10" key="3">
    <citation type="submission" date="2020-10" db="UniProtKB">
        <authorList>
            <consortium name="WormBaseParasite"/>
        </authorList>
    </citation>
    <scope>IDENTIFICATION</scope>
</reference>
<evidence type="ECO:0000313" key="9">
    <source>
        <dbReference type="Proteomes" id="UP000492820"/>
    </source>
</evidence>
<evidence type="ECO:0000256" key="7">
    <source>
        <dbReference type="ARBA" id="ARBA00023180"/>
    </source>
</evidence>
<sequence>MSSRKSRLQVPKHILSQVDRNMEERDPSAIHIMQMVVGSKSPRFQMVFLKSLLMHHFEKGEPNAAPIHLHFLTDKATRFIVEGILESWRLNKIRLTFYPAEPIQAKIGWMRSTHSATKVATMKMYLPEILNSTVAKVLLLDSDTVFMTDVAELWRHFDQFGKYQFLGMAIEQATMPFDFTRFGGEKRSFGYNAGIMMWYMQRLTQTKWDAIWQPTLKRAMAVYTWLPAAEQTLINAVILDNPDIFYALPCTWNLQMYEAGHSEDCLTTWNRPPGDNIPEPKLLHADRVNKLETYFWLEESKELAKNVVDITKRYIAIRSRYHMQNGYQFRHRPIEAPVFDFRGVMSRLHPHGQVVSATKLCQSRWQVFTPWCDESKHFLFTLDHRIHPLYVSQDHGKLVENSNHVTLAVTLDINNFGEFRDLAAKWNGFISVAVHATDEEAHSLLVRIDSSIELKDRSNIFYHIVYRNSSFHESAALHNTAVVYAPTRRVLLIPHARVNVAELNRVVKANLAGERPADTVVMVGGANNDCSYMSGGICALREDSIFGLKEDFRQSVQGVLLLTGSSLLPNDLDEADRATQLLALIANAVRR</sequence>
<evidence type="ECO:0000256" key="3">
    <source>
        <dbReference type="ARBA" id="ARBA00022968"/>
    </source>
</evidence>
<dbReference type="GO" id="GO:0000139">
    <property type="term" value="C:Golgi membrane"/>
    <property type="evidence" value="ECO:0007669"/>
    <property type="project" value="UniProtKB-SubCell"/>
</dbReference>
<keyword evidence="4" id="KW-1133">Transmembrane helix</keyword>
<proteinExistence type="predicted"/>
<dbReference type="PANTHER" id="PTHR12270:SF25">
    <property type="entry name" value="GLYCOSYLTRANSFERASE-LIKE PROTEIN LARGE"/>
    <property type="match status" value="1"/>
</dbReference>
<gene>
    <name evidence="10" type="primary">EGR_11073</name>
    <name evidence="8" type="ORF">EgrG_000768900</name>
</gene>
<evidence type="ECO:0000256" key="1">
    <source>
        <dbReference type="ARBA" id="ARBA00004323"/>
    </source>
</evidence>
<dbReference type="WBParaSite" id="EgrG_000768900">
    <property type="protein sequence ID" value="EgrG_000768900"/>
    <property type="gene ID" value="EgrG_000768900"/>
</dbReference>
<evidence type="ECO:0000256" key="6">
    <source>
        <dbReference type="ARBA" id="ARBA00023136"/>
    </source>
</evidence>
<protein>
    <submittedName>
        <fullName evidence="8 10">Glycosyl transferase family 8</fullName>
    </submittedName>
</protein>
<name>A0A068WAA7_ECHGR</name>
<keyword evidence="3" id="KW-0735">Signal-anchor</keyword>
<dbReference type="InterPro" id="IPR002495">
    <property type="entry name" value="Glyco_trans_8"/>
</dbReference>
<organism evidence="8">
    <name type="scientific">Echinococcus granulosus</name>
    <name type="common">Hydatid tapeworm</name>
    <dbReference type="NCBI Taxonomy" id="6210"/>
    <lineage>
        <taxon>Eukaryota</taxon>
        <taxon>Metazoa</taxon>
        <taxon>Spiralia</taxon>
        <taxon>Lophotrochozoa</taxon>
        <taxon>Platyhelminthes</taxon>
        <taxon>Cestoda</taxon>
        <taxon>Eucestoda</taxon>
        <taxon>Cyclophyllidea</taxon>
        <taxon>Taeniidae</taxon>
        <taxon>Echinococcus</taxon>
        <taxon>Echinococcus granulosus group</taxon>
    </lineage>
</organism>
<dbReference type="Proteomes" id="UP000492820">
    <property type="component" value="Unassembled WGS sequence"/>
</dbReference>
<dbReference type="GO" id="GO:0042285">
    <property type="term" value="F:xylosyltransferase activity"/>
    <property type="evidence" value="ECO:0007669"/>
    <property type="project" value="TreeGrafter"/>
</dbReference>
<evidence type="ECO:0000256" key="5">
    <source>
        <dbReference type="ARBA" id="ARBA00023034"/>
    </source>
</evidence>
<dbReference type="Pfam" id="PF13896">
    <property type="entry name" value="Glyco_transf_49"/>
    <property type="match status" value="1"/>
</dbReference>
<dbReference type="OrthoDB" id="6238971at2759"/>
<keyword evidence="2" id="KW-0812">Transmembrane</keyword>
<dbReference type="InterPro" id="IPR051292">
    <property type="entry name" value="Xyl/GlcA_transferase"/>
</dbReference>
<dbReference type="AlphaFoldDB" id="A0A068WAA7"/>
<dbReference type="InterPro" id="IPR029044">
    <property type="entry name" value="Nucleotide-diphossugar_trans"/>
</dbReference>
<keyword evidence="7" id="KW-0325">Glycoprotein</keyword>
<evidence type="ECO:0000256" key="4">
    <source>
        <dbReference type="ARBA" id="ARBA00022989"/>
    </source>
</evidence>